<dbReference type="PRINTS" id="PR00381">
    <property type="entry name" value="KINESINLIGHT"/>
</dbReference>
<keyword evidence="3" id="KW-1185">Reference proteome</keyword>
<dbReference type="Pfam" id="PF13191">
    <property type="entry name" value="AAA_16"/>
    <property type="match status" value="1"/>
</dbReference>
<evidence type="ECO:0000313" key="3">
    <source>
        <dbReference type="Proteomes" id="UP001501509"/>
    </source>
</evidence>
<dbReference type="Gene3D" id="3.40.50.300">
    <property type="entry name" value="P-loop containing nucleotide triphosphate hydrolases"/>
    <property type="match status" value="1"/>
</dbReference>
<evidence type="ECO:0000259" key="1">
    <source>
        <dbReference type="Pfam" id="PF13191"/>
    </source>
</evidence>
<sequence length="863" mass="92519">MTSAFERPDVGQWGAASGQGRVYQAGGDQSIREVHLPAEALRPVDQVAAPPGLLNVPDHPLFIGRSDELARLAAYLSSPGTVVVAAVHGLGGVGKSTLAAHHARAAARSGEASPVWWITADTPASLQAGLAALATALQPELAEALPLEALAERAIAWLTCHHGWLLVLDNVTTPADVEPMLRRLLTGRVLVTSRLGQGWQKLHALTVQLDVLPADEAIDLLTRVATGSNAASGLEGAAELADALGCLPLAIEQAGAYLAQAGLTPAAYLELLTDQPEVMYDRAAEGSDSERTIARIWRITLDHLADRTPLTGDLLRILAWYAPEAIPRTHLAALNRALPAATSTPTRRRRWRLFRSRTPTTPAQSPAITDATTLTDALGLLAAYNMITLDADTITVHRLVQAVARIPDPHDPHRHPTAIDHAREQATVLLNQAGPADVDDPAGWPTWRALLPHIDALADHTDPANDSVITGQLLDRTATFLQNQGAITRAIAYFERALTTKERLHGPDHPNTLASRNNLAYAYELAGDLAQAIPLHETTLTACQRVLGADHPSTLTSRNNLAAAYHSAGDLTRAIPLYQANLADRERVLGDDHPSTLTSRNNLAAAYRAADDLERATPLYQANLTDRERVLGDDHPDTLTSRNNLAAAYRAAGDLGRAISLYQASLTDRERILGPDHPDTLNSRNNLAAAYRAAGDLERAIPLYQANLTDRERILGPDHPNTLNSRNNLAYAYQTAGDLARAIPLYQATLTDRERVLGADHPATLGSRNNLAGAYQTAGDLARAIPLYETTLTDRERVLGANHPATLGSRNNLAAAYRAAGDLGRAISLYEAALADCERVLGGDHPTTKLVRANLEVARGELG</sequence>
<dbReference type="SUPFAM" id="SSF52540">
    <property type="entry name" value="P-loop containing nucleoside triphosphate hydrolases"/>
    <property type="match status" value="1"/>
</dbReference>
<dbReference type="InterPro" id="IPR019734">
    <property type="entry name" value="TPR_rpt"/>
</dbReference>
<reference evidence="2 3" key="1">
    <citation type="journal article" date="2019" name="Int. J. Syst. Evol. Microbiol.">
        <title>The Global Catalogue of Microorganisms (GCM) 10K type strain sequencing project: providing services to taxonomists for standard genome sequencing and annotation.</title>
        <authorList>
            <consortium name="The Broad Institute Genomics Platform"/>
            <consortium name="The Broad Institute Genome Sequencing Center for Infectious Disease"/>
            <person name="Wu L."/>
            <person name="Ma J."/>
        </authorList>
    </citation>
    <scope>NUCLEOTIDE SEQUENCE [LARGE SCALE GENOMIC DNA]</scope>
    <source>
        <strain evidence="2 3">JCM 6833</strain>
    </source>
</reference>
<dbReference type="EMBL" id="BAAATD010000021">
    <property type="protein sequence ID" value="GAA2637016.1"/>
    <property type="molecule type" value="Genomic_DNA"/>
</dbReference>
<comment type="caution">
    <text evidence="2">The sequence shown here is derived from an EMBL/GenBank/DDBJ whole genome shotgun (WGS) entry which is preliminary data.</text>
</comment>
<dbReference type="InterPro" id="IPR053137">
    <property type="entry name" value="NLR-like"/>
</dbReference>
<protein>
    <submittedName>
        <fullName evidence="2">FxSxx-COOH system tetratricopeptide repeat protein</fullName>
    </submittedName>
</protein>
<dbReference type="SUPFAM" id="SSF48452">
    <property type="entry name" value="TPR-like"/>
    <property type="match status" value="3"/>
</dbReference>
<feature type="domain" description="Orc1-like AAA ATPase" evidence="1">
    <location>
        <begin position="62"/>
        <end position="172"/>
    </location>
</feature>
<accession>A0ABN3QX50</accession>
<dbReference type="Pfam" id="PF13374">
    <property type="entry name" value="TPR_10"/>
    <property type="match status" value="3"/>
</dbReference>
<dbReference type="InterPro" id="IPR011990">
    <property type="entry name" value="TPR-like_helical_dom_sf"/>
</dbReference>
<organism evidence="2 3">
    <name type="scientific">Actinomadura fulvescens</name>
    <dbReference type="NCBI Taxonomy" id="46160"/>
    <lineage>
        <taxon>Bacteria</taxon>
        <taxon>Bacillati</taxon>
        <taxon>Actinomycetota</taxon>
        <taxon>Actinomycetes</taxon>
        <taxon>Streptosporangiales</taxon>
        <taxon>Thermomonosporaceae</taxon>
        <taxon>Actinomadura</taxon>
    </lineage>
</organism>
<dbReference type="InterPro" id="IPR027417">
    <property type="entry name" value="P-loop_NTPase"/>
</dbReference>
<dbReference type="InterPro" id="IPR041664">
    <property type="entry name" value="AAA_16"/>
</dbReference>
<dbReference type="PANTHER" id="PTHR46082:SF6">
    <property type="entry name" value="AAA+ ATPASE DOMAIN-CONTAINING PROTEIN-RELATED"/>
    <property type="match status" value="1"/>
</dbReference>
<dbReference type="Proteomes" id="UP001501509">
    <property type="component" value="Unassembled WGS sequence"/>
</dbReference>
<dbReference type="Gene3D" id="1.25.40.10">
    <property type="entry name" value="Tetratricopeptide repeat domain"/>
    <property type="match status" value="2"/>
</dbReference>
<proteinExistence type="predicted"/>
<dbReference type="PANTHER" id="PTHR46082">
    <property type="entry name" value="ATP/GTP-BINDING PROTEIN-RELATED"/>
    <property type="match status" value="1"/>
</dbReference>
<dbReference type="SMART" id="SM00028">
    <property type="entry name" value="TPR"/>
    <property type="match status" value="7"/>
</dbReference>
<gene>
    <name evidence="2" type="primary">fxsT</name>
    <name evidence="2" type="ORF">GCM10010411_90480</name>
</gene>
<name>A0ABN3QX50_9ACTN</name>
<evidence type="ECO:0000313" key="2">
    <source>
        <dbReference type="EMBL" id="GAA2637016.1"/>
    </source>
</evidence>
<dbReference type="RefSeq" id="WP_344548957.1">
    <property type="nucleotide sequence ID" value="NZ_BAAATD010000021.1"/>
</dbReference>
<dbReference type="Pfam" id="PF13424">
    <property type="entry name" value="TPR_12"/>
    <property type="match status" value="3"/>
</dbReference>